<protein>
    <submittedName>
        <fullName evidence="3">Cupin</fullName>
    </submittedName>
</protein>
<feature type="domain" description="Cupin type-2" evidence="2">
    <location>
        <begin position="85"/>
        <end position="150"/>
    </location>
</feature>
<dbReference type="InterPro" id="IPR013096">
    <property type="entry name" value="Cupin_2"/>
</dbReference>
<feature type="chain" id="PRO_5022929350" evidence="1">
    <location>
        <begin position="22"/>
        <end position="164"/>
    </location>
</feature>
<dbReference type="PANTHER" id="PTHR43346">
    <property type="entry name" value="LIGAND BINDING DOMAIN PROTEIN, PUTATIVE (AFU_ORTHOLOGUE AFUA_6G14370)-RELATED"/>
    <property type="match status" value="1"/>
</dbReference>
<feature type="signal peptide" evidence="1">
    <location>
        <begin position="1"/>
        <end position="21"/>
    </location>
</feature>
<dbReference type="InterPro" id="IPR052538">
    <property type="entry name" value="Flavonoid_dioxygenase-like"/>
</dbReference>
<accession>A0A5E5A1A7</accession>
<dbReference type="EMBL" id="CABPSQ010000003">
    <property type="protein sequence ID" value="VVE66888.1"/>
    <property type="molecule type" value="Genomic_DNA"/>
</dbReference>
<gene>
    <name evidence="3" type="ORF">PCA31118_02387</name>
</gene>
<keyword evidence="4" id="KW-1185">Reference proteome</keyword>
<dbReference type="Gene3D" id="2.60.120.10">
    <property type="entry name" value="Jelly Rolls"/>
    <property type="match status" value="1"/>
</dbReference>
<organism evidence="3 4">
    <name type="scientific">Pandoraea captiosa</name>
    <dbReference type="NCBI Taxonomy" id="2508302"/>
    <lineage>
        <taxon>Bacteria</taxon>
        <taxon>Pseudomonadati</taxon>
        <taxon>Pseudomonadota</taxon>
        <taxon>Betaproteobacteria</taxon>
        <taxon>Burkholderiales</taxon>
        <taxon>Burkholderiaceae</taxon>
        <taxon>Pandoraea</taxon>
    </lineage>
</organism>
<reference evidence="3 4" key="1">
    <citation type="submission" date="2019-08" db="EMBL/GenBank/DDBJ databases">
        <authorList>
            <person name="Peeters C."/>
        </authorList>
    </citation>
    <scope>NUCLEOTIDE SEQUENCE [LARGE SCALE GENOMIC DNA]</scope>
    <source>
        <strain evidence="3 4">LMG 31118</strain>
    </source>
</reference>
<dbReference type="Proteomes" id="UP000414136">
    <property type="component" value="Unassembled WGS sequence"/>
</dbReference>
<dbReference type="Pfam" id="PF07883">
    <property type="entry name" value="Cupin_2"/>
    <property type="match status" value="1"/>
</dbReference>
<evidence type="ECO:0000313" key="3">
    <source>
        <dbReference type="EMBL" id="VVE66888.1"/>
    </source>
</evidence>
<evidence type="ECO:0000313" key="4">
    <source>
        <dbReference type="Proteomes" id="UP000414136"/>
    </source>
</evidence>
<proteinExistence type="predicted"/>
<evidence type="ECO:0000259" key="2">
    <source>
        <dbReference type="Pfam" id="PF07883"/>
    </source>
</evidence>
<dbReference type="RefSeq" id="WP_150625417.1">
    <property type="nucleotide sequence ID" value="NZ_CABPSQ010000003.1"/>
</dbReference>
<dbReference type="AlphaFoldDB" id="A0A5E5A1A7"/>
<dbReference type="SUPFAM" id="SSF51182">
    <property type="entry name" value="RmlC-like cupins"/>
    <property type="match status" value="1"/>
</dbReference>
<dbReference type="OrthoDB" id="116921at2"/>
<dbReference type="PANTHER" id="PTHR43346:SF1">
    <property type="entry name" value="QUERCETIN 2,3-DIOXYGENASE-RELATED"/>
    <property type="match status" value="1"/>
</dbReference>
<keyword evidence="1" id="KW-0732">Signal</keyword>
<dbReference type="InterPro" id="IPR014710">
    <property type="entry name" value="RmlC-like_jellyroll"/>
</dbReference>
<name>A0A5E5A1A7_9BURK</name>
<dbReference type="InterPro" id="IPR011051">
    <property type="entry name" value="RmlC_Cupin_sf"/>
</dbReference>
<evidence type="ECO:0000256" key="1">
    <source>
        <dbReference type="SAM" id="SignalP"/>
    </source>
</evidence>
<sequence length="164" mass="17435">MRRYVLLAALPVAFAAGVVSSHFVTFMPSAVAQGAPLTPSTPSTPLTPQIIDVGAMTDEQIGKLVPNVGTLRSRTLVATQHGTVAVQSGNVPRHTHQDADEIQYVVSGSGTFWLGDQQREVHPGDLIVIPRGTVHAGSQNTNGEFKVLAIKLPPQAPSDIQWVK</sequence>